<evidence type="ECO:0000313" key="3">
    <source>
        <dbReference type="Proteomes" id="UP000289340"/>
    </source>
</evidence>
<dbReference type="AlphaFoldDB" id="A0A445ISD0"/>
<keyword evidence="3" id="KW-1185">Reference proteome</keyword>
<organism evidence="2 3">
    <name type="scientific">Glycine soja</name>
    <name type="common">Wild soybean</name>
    <dbReference type="NCBI Taxonomy" id="3848"/>
    <lineage>
        <taxon>Eukaryota</taxon>
        <taxon>Viridiplantae</taxon>
        <taxon>Streptophyta</taxon>
        <taxon>Embryophyta</taxon>
        <taxon>Tracheophyta</taxon>
        <taxon>Spermatophyta</taxon>
        <taxon>Magnoliopsida</taxon>
        <taxon>eudicotyledons</taxon>
        <taxon>Gunneridae</taxon>
        <taxon>Pentapetalae</taxon>
        <taxon>rosids</taxon>
        <taxon>fabids</taxon>
        <taxon>Fabales</taxon>
        <taxon>Fabaceae</taxon>
        <taxon>Papilionoideae</taxon>
        <taxon>50 kb inversion clade</taxon>
        <taxon>NPAAA clade</taxon>
        <taxon>indigoferoid/millettioid clade</taxon>
        <taxon>Phaseoleae</taxon>
        <taxon>Glycine</taxon>
        <taxon>Glycine subgen. Soja</taxon>
    </lineage>
</organism>
<name>A0A445ISD0_GLYSO</name>
<evidence type="ECO:0000256" key="1">
    <source>
        <dbReference type="SAM" id="SignalP"/>
    </source>
</evidence>
<dbReference type="Proteomes" id="UP000289340">
    <property type="component" value="Chromosome 10"/>
</dbReference>
<protein>
    <submittedName>
        <fullName evidence="2">Uncharacterized protein</fullName>
    </submittedName>
</protein>
<dbReference type="Gramene" id="XM_028326847.1">
    <property type="protein sequence ID" value="XP_028182648.1"/>
    <property type="gene ID" value="LOC114369619"/>
</dbReference>
<evidence type="ECO:0000313" key="2">
    <source>
        <dbReference type="EMBL" id="RZB88970.1"/>
    </source>
</evidence>
<reference evidence="2 3" key="1">
    <citation type="submission" date="2018-09" db="EMBL/GenBank/DDBJ databases">
        <title>A high-quality reference genome of wild soybean provides a powerful tool to mine soybean genomes.</title>
        <authorList>
            <person name="Xie M."/>
            <person name="Chung C.Y.L."/>
            <person name="Li M.-W."/>
            <person name="Wong F.-L."/>
            <person name="Chan T.-F."/>
            <person name="Lam H.-M."/>
        </authorList>
    </citation>
    <scope>NUCLEOTIDE SEQUENCE [LARGE SCALE GENOMIC DNA]</scope>
    <source>
        <strain evidence="3">cv. W05</strain>
        <tissue evidence="2">Hypocotyl of etiolated seedlings</tissue>
    </source>
</reference>
<feature type="signal peptide" evidence="1">
    <location>
        <begin position="1"/>
        <end position="22"/>
    </location>
</feature>
<comment type="caution">
    <text evidence="2">The sequence shown here is derived from an EMBL/GenBank/DDBJ whole genome shotgun (WGS) entry which is preliminary data.</text>
</comment>
<sequence length="116" mass="12939">MANKNVALLLLVCLVVAAGVEARRPYAVVRDECFGYCWHGCIFPSSYCNWWCDKVCKYPIDFGDDGLNHVDSVGHGGGHRYPVPTEEDYEHRPAALSPESPVWRKPEQDMNIGGAI</sequence>
<accession>A0A445ISD0</accession>
<gene>
    <name evidence="2" type="ORF">D0Y65_028034</name>
</gene>
<feature type="chain" id="PRO_5019359902" evidence="1">
    <location>
        <begin position="23"/>
        <end position="116"/>
    </location>
</feature>
<dbReference type="EMBL" id="QZWG01000010">
    <property type="protein sequence ID" value="RZB88970.1"/>
    <property type="molecule type" value="Genomic_DNA"/>
</dbReference>
<proteinExistence type="predicted"/>
<keyword evidence="1" id="KW-0732">Signal</keyword>